<keyword evidence="4" id="KW-1185">Reference proteome</keyword>
<organism evidence="3 4">
    <name type="scientific">Boletus edulis BED1</name>
    <dbReference type="NCBI Taxonomy" id="1328754"/>
    <lineage>
        <taxon>Eukaryota</taxon>
        <taxon>Fungi</taxon>
        <taxon>Dikarya</taxon>
        <taxon>Basidiomycota</taxon>
        <taxon>Agaricomycotina</taxon>
        <taxon>Agaricomycetes</taxon>
        <taxon>Agaricomycetidae</taxon>
        <taxon>Boletales</taxon>
        <taxon>Boletineae</taxon>
        <taxon>Boletaceae</taxon>
        <taxon>Boletoideae</taxon>
        <taxon>Boletus</taxon>
    </lineage>
</organism>
<comment type="caution">
    <text evidence="3">The sequence shown here is derived from an EMBL/GenBank/DDBJ whole genome shotgun (WGS) entry which is preliminary data.</text>
</comment>
<proteinExistence type="predicted"/>
<evidence type="ECO:0000259" key="2">
    <source>
        <dbReference type="Pfam" id="PF13840"/>
    </source>
</evidence>
<dbReference type="PANTHER" id="PTHR31131">
    <property type="entry name" value="CHROMOSOME 1, WHOLE GENOME SHOTGUN SEQUENCE"/>
    <property type="match status" value="1"/>
</dbReference>
<reference evidence="3" key="1">
    <citation type="submission" date="2019-10" db="EMBL/GenBank/DDBJ databases">
        <authorList>
            <consortium name="DOE Joint Genome Institute"/>
            <person name="Kuo A."/>
            <person name="Miyauchi S."/>
            <person name="Kiss E."/>
            <person name="Drula E."/>
            <person name="Kohler A."/>
            <person name="Sanchez-Garcia M."/>
            <person name="Andreopoulos B."/>
            <person name="Barry K.W."/>
            <person name="Bonito G."/>
            <person name="Buee M."/>
            <person name="Carver A."/>
            <person name="Chen C."/>
            <person name="Cichocki N."/>
            <person name="Clum A."/>
            <person name="Culley D."/>
            <person name="Crous P.W."/>
            <person name="Fauchery L."/>
            <person name="Girlanda M."/>
            <person name="Hayes R."/>
            <person name="Keri Z."/>
            <person name="LaButti K."/>
            <person name="Lipzen A."/>
            <person name="Lombard V."/>
            <person name="Magnuson J."/>
            <person name="Maillard F."/>
            <person name="Morin E."/>
            <person name="Murat C."/>
            <person name="Nolan M."/>
            <person name="Ohm R."/>
            <person name="Pangilinan J."/>
            <person name="Pereira M."/>
            <person name="Perotto S."/>
            <person name="Peter M."/>
            <person name="Riley R."/>
            <person name="Sitrit Y."/>
            <person name="Stielow B."/>
            <person name="Szollosi G."/>
            <person name="Zifcakova L."/>
            <person name="Stursova M."/>
            <person name="Spatafora J.W."/>
            <person name="Tedersoo L."/>
            <person name="Vaario L.-M."/>
            <person name="Yamada A."/>
            <person name="Yan M."/>
            <person name="Wang P."/>
            <person name="Xu J."/>
            <person name="Bruns T."/>
            <person name="Baldrian P."/>
            <person name="Vilgalys R."/>
            <person name="Henrissat B."/>
            <person name="Grigoriev I.V."/>
            <person name="Hibbett D."/>
            <person name="Nagy L.G."/>
            <person name="Martin F.M."/>
        </authorList>
    </citation>
    <scope>NUCLEOTIDE SEQUENCE</scope>
    <source>
        <strain evidence="3">BED1</strain>
    </source>
</reference>
<dbReference type="Gene3D" id="3.30.2130.10">
    <property type="entry name" value="VC0802-like"/>
    <property type="match status" value="2"/>
</dbReference>
<evidence type="ECO:0000313" key="3">
    <source>
        <dbReference type="EMBL" id="KAF8450633.1"/>
    </source>
</evidence>
<dbReference type="InterPro" id="IPR045865">
    <property type="entry name" value="ACT-like_dom_sf"/>
</dbReference>
<dbReference type="PANTHER" id="PTHR31131:SF6">
    <property type="entry name" value="CASTOR ACT DOMAIN-CONTAINING PROTEIN"/>
    <property type="match status" value="1"/>
</dbReference>
<dbReference type="GO" id="GO:0046394">
    <property type="term" value="P:carboxylic acid biosynthetic process"/>
    <property type="evidence" value="ECO:0007669"/>
    <property type="project" value="UniProtKB-ARBA"/>
</dbReference>
<feature type="region of interest" description="Disordered" evidence="1">
    <location>
        <begin position="331"/>
        <end position="372"/>
    </location>
</feature>
<dbReference type="EMBL" id="WHUW01000002">
    <property type="protein sequence ID" value="KAF8450633.1"/>
    <property type="molecule type" value="Genomic_DNA"/>
</dbReference>
<name>A0AAD4C7G2_BOLED</name>
<feature type="region of interest" description="Disordered" evidence="1">
    <location>
        <begin position="211"/>
        <end position="257"/>
    </location>
</feature>
<evidence type="ECO:0000256" key="1">
    <source>
        <dbReference type="SAM" id="MobiDB-lite"/>
    </source>
</evidence>
<protein>
    <recommendedName>
        <fullName evidence="2">CASTOR ACT domain-containing protein</fullName>
    </recommendedName>
</protein>
<dbReference type="GO" id="GO:0006520">
    <property type="term" value="P:amino acid metabolic process"/>
    <property type="evidence" value="ECO:0007669"/>
    <property type="project" value="UniProtKB-ARBA"/>
</dbReference>
<sequence>MAVPGPSNVTISLLPISLSLVRIPRPRLPHLSHHVLRQILQPKPIFLNVTCNEIELSLFAEQHILSDFELIARRDRQRLRSRSGSGSARKRPVFDDDDRVQFSCEKWKVLQLDSHSDQLAGNSGARVHELSAPLAAAGISILYQSSYMSDFIFVKESRLREVMSLFGAAGFDLYSSDPELLMSRVVSPLLSPVLPDVFQVSDIGPEFNPESGAVLTRTRSSIDTPAAPSALPEEKSGAGRTPHHRHPSRDKSRSPSCTDVTVLPSKLACVGLADDCVDSWSLKVVKLVAFPDLIPVKDPCLLRGSGCSYRTTELSASKEVEEITLPSFLSWSRKGSDSTDSVSSSSEDDEGYLSHSPRRDPPSVLPTTHSRSYPDISHAVPLLTPSFKPTAKHLVSQMPTLSPVEFKSPTFSRNAIHSPADKQMNSMYPRIPFFTFTRTSEGSSLTTDVSVLAALFPPGERHMLICAGELDTLDVHADSDSDSDQDQDSAALSEGGILKCIQIDLRRFGLGEYSRDCTLRHAKLMECVIRSADKHGLVSRYSRVLEENGINHMYSSTFKTANLLVGTPSILAADSLSTMHRLPRRIPVVLAISSRHADILY</sequence>
<dbReference type="SUPFAM" id="SSF55021">
    <property type="entry name" value="ACT-like"/>
    <property type="match status" value="1"/>
</dbReference>
<gene>
    <name evidence="3" type="ORF">L210DRAFT_3387256</name>
</gene>
<dbReference type="AlphaFoldDB" id="A0AAD4C7G2"/>
<evidence type="ECO:0000313" key="4">
    <source>
        <dbReference type="Proteomes" id="UP001194468"/>
    </source>
</evidence>
<dbReference type="Pfam" id="PF13840">
    <property type="entry name" value="ACT_7"/>
    <property type="match status" value="1"/>
</dbReference>
<dbReference type="Proteomes" id="UP001194468">
    <property type="component" value="Unassembled WGS sequence"/>
</dbReference>
<reference evidence="3" key="2">
    <citation type="journal article" date="2020" name="Nat. Commun.">
        <title>Large-scale genome sequencing of mycorrhizal fungi provides insights into the early evolution of symbiotic traits.</title>
        <authorList>
            <person name="Miyauchi S."/>
            <person name="Kiss E."/>
            <person name="Kuo A."/>
            <person name="Drula E."/>
            <person name="Kohler A."/>
            <person name="Sanchez-Garcia M."/>
            <person name="Morin E."/>
            <person name="Andreopoulos B."/>
            <person name="Barry K.W."/>
            <person name="Bonito G."/>
            <person name="Buee M."/>
            <person name="Carver A."/>
            <person name="Chen C."/>
            <person name="Cichocki N."/>
            <person name="Clum A."/>
            <person name="Culley D."/>
            <person name="Crous P.W."/>
            <person name="Fauchery L."/>
            <person name="Girlanda M."/>
            <person name="Hayes R.D."/>
            <person name="Keri Z."/>
            <person name="LaButti K."/>
            <person name="Lipzen A."/>
            <person name="Lombard V."/>
            <person name="Magnuson J."/>
            <person name="Maillard F."/>
            <person name="Murat C."/>
            <person name="Nolan M."/>
            <person name="Ohm R.A."/>
            <person name="Pangilinan J."/>
            <person name="Pereira M.F."/>
            <person name="Perotto S."/>
            <person name="Peter M."/>
            <person name="Pfister S."/>
            <person name="Riley R."/>
            <person name="Sitrit Y."/>
            <person name="Stielow J.B."/>
            <person name="Szollosi G."/>
            <person name="Zifcakova L."/>
            <person name="Stursova M."/>
            <person name="Spatafora J.W."/>
            <person name="Tedersoo L."/>
            <person name="Vaario L.M."/>
            <person name="Yamada A."/>
            <person name="Yan M."/>
            <person name="Wang P."/>
            <person name="Xu J."/>
            <person name="Bruns T."/>
            <person name="Baldrian P."/>
            <person name="Vilgalys R."/>
            <person name="Dunand C."/>
            <person name="Henrissat B."/>
            <person name="Grigoriev I.V."/>
            <person name="Hibbett D."/>
            <person name="Nagy L.G."/>
            <person name="Martin F.M."/>
        </authorList>
    </citation>
    <scope>NUCLEOTIDE SEQUENCE</scope>
    <source>
        <strain evidence="3">BED1</strain>
    </source>
</reference>
<dbReference type="InterPro" id="IPR027795">
    <property type="entry name" value="CASTOR_ACT_dom"/>
</dbReference>
<dbReference type="InterPro" id="IPR051719">
    <property type="entry name" value="CASTOR_mTORC1"/>
</dbReference>
<feature type="domain" description="CASTOR ACT" evidence="2">
    <location>
        <begin position="105"/>
        <end position="164"/>
    </location>
</feature>
<accession>A0AAD4C7G2</accession>